<evidence type="ECO:0000259" key="2">
    <source>
        <dbReference type="Pfam" id="PF01035"/>
    </source>
</evidence>
<dbReference type="SUPFAM" id="SSF46767">
    <property type="entry name" value="Methylated DNA-protein cysteine methyltransferase, C-terminal domain"/>
    <property type="match status" value="1"/>
</dbReference>
<comment type="caution">
    <text evidence="3">The sequence shown here is derived from an EMBL/GenBank/DDBJ whole genome shotgun (WGS) entry which is preliminary data.</text>
</comment>
<dbReference type="CDD" id="cd06445">
    <property type="entry name" value="ATase"/>
    <property type="match status" value="1"/>
</dbReference>
<dbReference type="PANTHER" id="PTHR42942:SF1">
    <property type="entry name" value="ALKYLTRANSFERASE-LIKE PROTEIN 1"/>
    <property type="match status" value="1"/>
</dbReference>
<keyword evidence="1" id="KW-0227">DNA damage</keyword>
<dbReference type="GO" id="GO:0032259">
    <property type="term" value="P:methylation"/>
    <property type="evidence" value="ECO:0007669"/>
    <property type="project" value="UniProtKB-KW"/>
</dbReference>
<dbReference type="Gene3D" id="1.10.10.10">
    <property type="entry name" value="Winged helix-like DNA-binding domain superfamily/Winged helix DNA-binding domain"/>
    <property type="match status" value="1"/>
</dbReference>
<protein>
    <submittedName>
        <fullName evidence="3">Methylated-DNA--protein-cysteine methyltransferase</fullName>
    </submittedName>
</protein>
<dbReference type="GO" id="GO:0006281">
    <property type="term" value="P:DNA repair"/>
    <property type="evidence" value="ECO:0007669"/>
    <property type="project" value="InterPro"/>
</dbReference>
<reference evidence="3 4" key="1">
    <citation type="journal article" date="2014" name="Int. J. Syst. Evol. Microbiol.">
        <title>Complete genome sequence of Corynebacterium casei LMG S-19264T (=DSM 44701T), isolated from a smear-ripened cheese.</title>
        <authorList>
            <consortium name="US DOE Joint Genome Institute (JGI-PGF)"/>
            <person name="Walter F."/>
            <person name="Albersmeier A."/>
            <person name="Kalinowski J."/>
            <person name="Ruckert C."/>
        </authorList>
    </citation>
    <scope>NUCLEOTIDE SEQUENCE [LARGE SCALE GENOMIC DNA]</scope>
    <source>
        <strain evidence="3 4">KCTC 12866</strain>
    </source>
</reference>
<dbReference type="InterPro" id="IPR052520">
    <property type="entry name" value="ATL_DNA_repair"/>
</dbReference>
<dbReference type="Pfam" id="PF01035">
    <property type="entry name" value="DNA_binding_1"/>
    <property type="match status" value="1"/>
</dbReference>
<keyword evidence="3" id="KW-0489">Methyltransferase</keyword>
<dbReference type="AlphaFoldDB" id="A0A8J3G935"/>
<dbReference type="InterPro" id="IPR014048">
    <property type="entry name" value="MethylDNA_cys_MeTrfase_DNA-bd"/>
</dbReference>
<dbReference type="InterPro" id="IPR036388">
    <property type="entry name" value="WH-like_DNA-bd_sf"/>
</dbReference>
<dbReference type="PANTHER" id="PTHR42942">
    <property type="entry name" value="6-O-METHYLGUANINE DNA METHYLTRANSFERASE"/>
    <property type="match status" value="1"/>
</dbReference>
<evidence type="ECO:0000313" key="4">
    <source>
        <dbReference type="Proteomes" id="UP000598271"/>
    </source>
</evidence>
<evidence type="ECO:0000256" key="1">
    <source>
        <dbReference type="ARBA" id="ARBA00022763"/>
    </source>
</evidence>
<proteinExistence type="predicted"/>
<evidence type="ECO:0000313" key="3">
    <source>
        <dbReference type="EMBL" id="GHB60358.1"/>
    </source>
</evidence>
<accession>A0A8J3G935</accession>
<dbReference type="EMBL" id="BMXF01000001">
    <property type="protein sequence ID" value="GHB60358.1"/>
    <property type="molecule type" value="Genomic_DNA"/>
</dbReference>
<dbReference type="GO" id="GO:0008168">
    <property type="term" value="F:methyltransferase activity"/>
    <property type="evidence" value="ECO:0007669"/>
    <property type="project" value="UniProtKB-KW"/>
</dbReference>
<organism evidence="3 4">
    <name type="scientific">Persicitalea jodogahamensis</name>
    <dbReference type="NCBI Taxonomy" id="402147"/>
    <lineage>
        <taxon>Bacteria</taxon>
        <taxon>Pseudomonadati</taxon>
        <taxon>Bacteroidota</taxon>
        <taxon>Cytophagia</taxon>
        <taxon>Cytophagales</taxon>
        <taxon>Spirosomataceae</taxon>
        <taxon>Persicitalea</taxon>
    </lineage>
</organism>
<gene>
    <name evidence="3" type="primary">ogt2</name>
    <name evidence="3" type="ORF">GCM10007390_12610</name>
</gene>
<keyword evidence="3" id="KW-0808">Transferase</keyword>
<keyword evidence="4" id="KW-1185">Reference proteome</keyword>
<dbReference type="InterPro" id="IPR036217">
    <property type="entry name" value="MethylDNA_cys_MeTrfase_DNAb"/>
</dbReference>
<sequence length="109" mass="11991">MAQSDFFENVYEVVKLVPVGRVTTYGAIAAYLGSKRGARMVGWAMNNAHGRPDVPAHRVVNRNGVLTGKNFFGSSTEMQELLEADGVKIEGDQLVAFKECFWDPGIELL</sequence>
<dbReference type="Proteomes" id="UP000598271">
    <property type="component" value="Unassembled WGS sequence"/>
</dbReference>
<dbReference type="NCBIfam" id="TIGR00589">
    <property type="entry name" value="ogt"/>
    <property type="match status" value="1"/>
</dbReference>
<dbReference type="RefSeq" id="WP_189563479.1">
    <property type="nucleotide sequence ID" value="NZ_BMXF01000001.1"/>
</dbReference>
<name>A0A8J3G935_9BACT</name>
<feature type="domain" description="Methylated-DNA-[protein]-cysteine S-methyltransferase DNA binding" evidence="2">
    <location>
        <begin position="5"/>
        <end position="87"/>
    </location>
</feature>